<name>A0ABQ4UFK6_9HYPH</name>
<evidence type="ECO:0000256" key="5">
    <source>
        <dbReference type="HAMAP-Rule" id="MF_00376"/>
    </source>
</evidence>
<protein>
    <recommendedName>
        <fullName evidence="5 6">Dephospho-CoA kinase</fullName>
        <ecNumber evidence="5 6">2.7.1.24</ecNumber>
    </recommendedName>
    <alternativeName>
        <fullName evidence="5">Dephosphocoenzyme A kinase</fullName>
    </alternativeName>
</protein>
<sequence length="209" mass="21845">MSATDPPRRPVVLGLTGSIGMGKSATAAMFSARGVPVHDSDAAVHALYGPGGAAARAIGDAFPGTLTPEGGVNRPALRAAVLGNSEQLARLEAIVHPLVRDESRAFLARHADAPLVVLDIPLLFETGAEARCDAVLVVTAPLEVQRARVLARPGMTEAAFEAIRAKQMPDAEKRARADFVIDTSRGFDHAEAEVGRIVSQLTTQTIPSA</sequence>
<dbReference type="Proteomes" id="UP001055039">
    <property type="component" value="Unassembled WGS sequence"/>
</dbReference>
<dbReference type="InterPro" id="IPR001977">
    <property type="entry name" value="Depp_CoAkinase"/>
</dbReference>
<dbReference type="GO" id="GO:0016301">
    <property type="term" value="F:kinase activity"/>
    <property type="evidence" value="ECO:0007669"/>
    <property type="project" value="UniProtKB-KW"/>
</dbReference>
<evidence type="ECO:0000256" key="6">
    <source>
        <dbReference type="NCBIfam" id="TIGR00152"/>
    </source>
</evidence>
<feature type="binding site" evidence="5">
    <location>
        <begin position="20"/>
        <end position="25"/>
    </location>
    <ligand>
        <name>ATP</name>
        <dbReference type="ChEBI" id="CHEBI:30616"/>
    </ligand>
</feature>
<comment type="caution">
    <text evidence="7">The sequence shown here is derived from an EMBL/GenBank/DDBJ whole genome shotgun (WGS) entry which is preliminary data.</text>
</comment>
<keyword evidence="4 5" id="KW-0173">Coenzyme A biosynthesis</keyword>
<dbReference type="NCBIfam" id="TIGR00152">
    <property type="entry name" value="dephospho-CoA kinase"/>
    <property type="match status" value="1"/>
</dbReference>
<evidence type="ECO:0000313" key="7">
    <source>
        <dbReference type="EMBL" id="GJE66054.1"/>
    </source>
</evidence>
<organism evidence="7 8">
    <name type="scientific">Methylorubrum aminovorans</name>
    <dbReference type="NCBI Taxonomy" id="269069"/>
    <lineage>
        <taxon>Bacteria</taxon>
        <taxon>Pseudomonadati</taxon>
        <taxon>Pseudomonadota</taxon>
        <taxon>Alphaproteobacteria</taxon>
        <taxon>Hyphomicrobiales</taxon>
        <taxon>Methylobacteriaceae</taxon>
        <taxon>Methylorubrum</taxon>
    </lineage>
</organism>
<dbReference type="Pfam" id="PF01121">
    <property type="entry name" value="CoaE"/>
    <property type="match status" value="1"/>
</dbReference>
<dbReference type="PANTHER" id="PTHR10695">
    <property type="entry name" value="DEPHOSPHO-COA KINASE-RELATED"/>
    <property type="match status" value="1"/>
</dbReference>
<evidence type="ECO:0000256" key="2">
    <source>
        <dbReference type="ARBA" id="ARBA00022741"/>
    </source>
</evidence>
<dbReference type="EMBL" id="BPRC01000011">
    <property type="protein sequence ID" value="GJE66054.1"/>
    <property type="molecule type" value="Genomic_DNA"/>
</dbReference>
<keyword evidence="5 7" id="KW-0418">Kinase</keyword>
<comment type="subcellular location">
    <subcellularLocation>
        <location evidence="5">Cytoplasm</location>
    </subcellularLocation>
</comment>
<dbReference type="Gene3D" id="3.40.50.300">
    <property type="entry name" value="P-loop containing nucleotide triphosphate hydrolases"/>
    <property type="match status" value="1"/>
</dbReference>
<comment type="catalytic activity">
    <reaction evidence="5">
        <text>3'-dephospho-CoA + ATP = ADP + CoA + H(+)</text>
        <dbReference type="Rhea" id="RHEA:18245"/>
        <dbReference type="ChEBI" id="CHEBI:15378"/>
        <dbReference type="ChEBI" id="CHEBI:30616"/>
        <dbReference type="ChEBI" id="CHEBI:57287"/>
        <dbReference type="ChEBI" id="CHEBI:57328"/>
        <dbReference type="ChEBI" id="CHEBI:456216"/>
        <dbReference type="EC" id="2.7.1.24"/>
    </reaction>
</comment>
<dbReference type="CDD" id="cd02022">
    <property type="entry name" value="DPCK"/>
    <property type="match status" value="1"/>
</dbReference>
<dbReference type="PANTHER" id="PTHR10695:SF46">
    <property type="entry name" value="BIFUNCTIONAL COENZYME A SYNTHASE-RELATED"/>
    <property type="match status" value="1"/>
</dbReference>
<keyword evidence="2 5" id="KW-0547">Nucleotide-binding</keyword>
<evidence type="ECO:0000256" key="3">
    <source>
        <dbReference type="ARBA" id="ARBA00022840"/>
    </source>
</evidence>
<keyword evidence="5" id="KW-0808">Transferase</keyword>
<comment type="pathway">
    <text evidence="5">Cofactor biosynthesis; coenzyme A biosynthesis; CoA from (R)-pantothenate: step 5/5.</text>
</comment>
<dbReference type="InterPro" id="IPR027417">
    <property type="entry name" value="P-loop_NTPase"/>
</dbReference>
<keyword evidence="8" id="KW-1185">Reference proteome</keyword>
<proteinExistence type="inferred from homology"/>
<reference evidence="7" key="2">
    <citation type="submission" date="2021-08" db="EMBL/GenBank/DDBJ databases">
        <authorList>
            <person name="Tani A."/>
            <person name="Ola A."/>
            <person name="Ogura Y."/>
            <person name="Katsura K."/>
            <person name="Hayashi T."/>
        </authorList>
    </citation>
    <scope>NUCLEOTIDE SEQUENCE</scope>
    <source>
        <strain evidence="7">NBRC 15686</strain>
    </source>
</reference>
<dbReference type="EC" id="2.7.1.24" evidence="5 6"/>
<evidence type="ECO:0000256" key="4">
    <source>
        <dbReference type="ARBA" id="ARBA00022993"/>
    </source>
</evidence>
<comment type="function">
    <text evidence="5">Catalyzes the phosphorylation of the 3'-hydroxyl group of dephosphocoenzyme A to form coenzyme A.</text>
</comment>
<reference evidence="7" key="1">
    <citation type="journal article" date="2021" name="Front. Microbiol.">
        <title>Comprehensive Comparative Genomics and Phenotyping of Methylobacterium Species.</title>
        <authorList>
            <person name="Alessa O."/>
            <person name="Ogura Y."/>
            <person name="Fujitani Y."/>
            <person name="Takami H."/>
            <person name="Hayashi T."/>
            <person name="Sahin N."/>
            <person name="Tani A."/>
        </authorList>
    </citation>
    <scope>NUCLEOTIDE SEQUENCE</scope>
    <source>
        <strain evidence="7">NBRC 15686</strain>
    </source>
</reference>
<comment type="similarity">
    <text evidence="1 5">Belongs to the CoaE family.</text>
</comment>
<gene>
    <name evidence="5 7" type="primary">coaE</name>
    <name evidence="7" type="ORF">LNAOJCKE_3268</name>
</gene>
<accession>A0ABQ4UFK6</accession>
<dbReference type="PROSITE" id="PS51219">
    <property type="entry name" value="DPCK"/>
    <property type="match status" value="1"/>
</dbReference>
<keyword evidence="5" id="KW-0963">Cytoplasm</keyword>
<dbReference type="SUPFAM" id="SSF52540">
    <property type="entry name" value="P-loop containing nucleoside triphosphate hydrolases"/>
    <property type="match status" value="1"/>
</dbReference>
<dbReference type="RefSeq" id="WP_238225609.1">
    <property type="nucleotide sequence ID" value="NZ_BAAADH010000007.1"/>
</dbReference>
<keyword evidence="3 5" id="KW-0067">ATP-binding</keyword>
<evidence type="ECO:0000313" key="8">
    <source>
        <dbReference type="Proteomes" id="UP001055039"/>
    </source>
</evidence>
<evidence type="ECO:0000256" key="1">
    <source>
        <dbReference type="ARBA" id="ARBA00009018"/>
    </source>
</evidence>
<dbReference type="HAMAP" id="MF_00376">
    <property type="entry name" value="Dephospho_CoA_kinase"/>
    <property type="match status" value="1"/>
</dbReference>